<keyword evidence="3" id="KW-1185">Reference proteome</keyword>
<sequence length="57" mass="6413">MKFIKTDADGNELVIYETGSQYIFKILIALIILALVALVICGLIKTISTEMKKYMET</sequence>
<name>W4V6I5_9FIRM</name>
<dbReference type="STRING" id="1294263.JCM21531_2281"/>
<evidence type="ECO:0000256" key="1">
    <source>
        <dbReference type="SAM" id="Phobius"/>
    </source>
</evidence>
<keyword evidence="1" id="KW-0812">Transmembrane</keyword>
<keyword evidence="1" id="KW-0472">Membrane</keyword>
<gene>
    <name evidence="2" type="ORF">JCM21531_2281</name>
</gene>
<proteinExistence type="predicted"/>
<organism evidence="2 3">
    <name type="scientific">Acetivibrio straminisolvens JCM 21531</name>
    <dbReference type="NCBI Taxonomy" id="1294263"/>
    <lineage>
        <taxon>Bacteria</taxon>
        <taxon>Bacillati</taxon>
        <taxon>Bacillota</taxon>
        <taxon>Clostridia</taxon>
        <taxon>Eubacteriales</taxon>
        <taxon>Oscillospiraceae</taxon>
        <taxon>Acetivibrio</taxon>
    </lineage>
</organism>
<reference evidence="2" key="1">
    <citation type="journal article" date="2014" name="Genome Announc.">
        <title>Draft Genome Sequence of Clostridium straminisolvens Strain JCM 21531T, Isolated from a Cellulose-Degrading Bacterial Community.</title>
        <authorList>
            <person name="Yuki M."/>
            <person name="Oshima K."/>
            <person name="Suda W."/>
            <person name="Sakamoto M."/>
            <person name="Kitamura K."/>
            <person name="Iida T."/>
            <person name="Hattori M."/>
            <person name="Ohkuma M."/>
        </authorList>
    </citation>
    <scope>NUCLEOTIDE SEQUENCE [LARGE SCALE GENOMIC DNA]</scope>
    <source>
        <strain evidence="2">JCM 21531</strain>
    </source>
</reference>
<feature type="transmembrane region" description="Helical" evidence="1">
    <location>
        <begin position="22"/>
        <end position="44"/>
    </location>
</feature>
<comment type="caution">
    <text evidence="2">The sequence shown here is derived from an EMBL/GenBank/DDBJ whole genome shotgun (WGS) entry which is preliminary data.</text>
</comment>
<dbReference type="AlphaFoldDB" id="W4V6I5"/>
<evidence type="ECO:0000313" key="3">
    <source>
        <dbReference type="Proteomes" id="UP000019109"/>
    </source>
</evidence>
<dbReference type="EMBL" id="BAVR01000025">
    <property type="protein sequence ID" value="GAE88806.1"/>
    <property type="molecule type" value="Genomic_DNA"/>
</dbReference>
<keyword evidence="1" id="KW-1133">Transmembrane helix</keyword>
<protein>
    <submittedName>
        <fullName evidence="2">Uncharacterized protein</fullName>
    </submittedName>
</protein>
<evidence type="ECO:0000313" key="2">
    <source>
        <dbReference type="EMBL" id="GAE88806.1"/>
    </source>
</evidence>
<dbReference type="Proteomes" id="UP000019109">
    <property type="component" value="Unassembled WGS sequence"/>
</dbReference>
<accession>W4V6I5</accession>